<protein>
    <submittedName>
        <fullName evidence="1">Uncharacterized protein</fullName>
    </submittedName>
</protein>
<sequence length="145" mass="17671">MAKFQFRLQNILSVKEKFEEQKRMELSNANQLLEIEEKRLTQLITLRDNNNNLYKKMVSDRITVKDIRDFGEKNKYYTNVVLEQNITVTKANNQVESIRDELKEALIEKKMYEKLKENAYEEYYKEECKEEQKHLDEIVSYKYRK</sequence>
<gene>
    <name evidence="1" type="ORF">AN2V17_42760</name>
</gene>
<keyword evidence="2" id="KW-1185">Reference proteome</keyword>
<accession>A0ACB5UR34</accession>
<name>A0ACB5UR34_9FIRM</name>
<comment type="caution">
    <text evidence="1">The sequence shown here is derived from an EMBL/GenBank/DDBJ whole genome shotgun (WGS) entry which is preliminary data.</text>
</comment>
<evidence type="ECO:0000313" key="2">
    <source>
        <dbReference type="Proteomes" id="UP001374599"/>
    </source>
</evidence>
<dbReference type="Proteomes" id="UP001374599">
    <property type="component" value="Unassembled WGS sequence"/>
</dbReference>
<organism evidence="1 2">
    <name type="scientific">Vallitalea maricola</name>
    <dbReference type="NCBI Taxonomy" id="3074433"/>
    <lineage>
        <taxon>Bacteria</taxon>
        <taxon>Bacillati</taxon>
        <taxon>Bacillota</taxon>
        <taxon>Clostridia</taxon>
        <taxon>Lachnospirales</taxon>
        <taxon>Vallitaleaceae</taxon>
        <taxon>Vallitalea</taxon>
    </lineage>
</organism>
<dbReference type="EMBL" id="BTPU01000094">
    <property type="protein sequence ID" value="GMQ65034.1"/>
    <property type="molecule type" value="Genomic_DNA"/>
</dbReference>
<evidence type="ECO:0000313" key="1">
    <source>
        <dbReference type="EMBL" id="GMQ65034.1"/>
    </source>
</evidence>
<reference evidence="1" key="1">
    <citation type="submission" date="2023-09" db="EMBL/GenBank/DDBJ databases">
        <title>Vallitalea sediminicola and Vallitalea maricola sp. nov., anaerobic bacteria isolated from marine sediment.</title>
        <authorList>
            <person name="Hirano S."/>
            <person name="Maeda A."/>
            <person name="Terahara T."/>
            <person name="Mori K."/>
            <person name="Hamada M."/>
            <person name="Matsumoto R."/>
            <person name="Kobayashi T."/>
        </authorList>
    </citation>
    <scope>NUCLEOTIDE SEQUENCE</scope>
    <source>
        <strain evidence="1">AN17-2</strain>
    </source>
</reference>
<proteinExistence type="predicted"/>